<evidence type="ECO:0000256" key="1">
    <source>
        <dbReference type="ARBA" id="ARBA00022448"/>
    </source>
</evidence>
<reference evidence="11" key="1">
    <citation type="submission" date="2024-01" db="EMBL/GenBank/DDBJ databases">
        <title>Genome sequence of Mycoplasma ciconiae type strain DSM 25251.</title>
        <authorList>
            <person name="Spergser J."/>
        </authorList>
    </citation>
    <scope>NUCLEOTIDE SEQUENCE [LARGE SCALE GENOMIC DNA]</scope>
    <source>
        <strain evidence="11">DSM 25251</strain>
    </source>
</reference>
<dbReference type="InterPro" id="IPR003231">
    <property type="entry name" value="ACP"/>
</dbReference>
<dbReference type="InterPro" id="IPR009081">
    <property type="entry name" value="PP-bd_ACP"/>
</dbReference>
<keyword evidence="5" id="KW-0276">Fatty acid metabolism</keyword>
<dbReference type="PANTHER" id="PTHR20863">
    <property type="entry name" value="ACYL CARRIER PROTEIN"/>
    <property type="match status" value="1"/>
</dbReference>
<feature type="domain" description="Carrier" evidence="10">
    <location>
        <begin position="1"/>
        <end position="72"/>
    </location>
</feature>
<evidence type="ECO:0000256" key="8">
    <source>
        <dbReference type="ARBA" id="ARBA00023098"/>
    </source>
</evidence>
<gene>
    <name evidence="11" type="ORF">V2E24_02290</name>
</gene>
<comment type="caution">
    <text evidence="11">The sequence shown here is derived from an EMBL/GenBank/DDBJ whole genome shotgun (WGS) entry which is preliminary data.</text>
</comment>
<keyword evidence="3" id="KW-0444">Lipid biosynthesis</keyword>
<dbReference type="Pfam" id="PF00550">
    <property type="entry name" value="PP-binding"/>
    <property type="match status" value="1"/>
</dbReference>
<evidence type="ECO:0000256" key="2">
    <source>
        <dbReference type="ARBA" id="ARBA00022450"/>
    </source>
</evidence>
<evidence type="ECO:0000256" key="7">
    <source>
        <dbReference type="ARBA" id="ARBA00022982"/>
    </source>
</evidence>
<keyword evidence="4" id="KW-0597">Phosphoprotein</keyword>
<evidence type="ECO:0000313" key="11">
    <source>
        <dbReference type="EMBL" id="MEE3928398.1"/>
    </source>
</evidence>
<dbReference type="PANTHER" id="PTHR20863:SF28">
    <property type="entry name" value="ACYL CARRIER PROTEIN, MITOCHONDRIAL"/>
    <property type="match status" value="1"/>
</dbReference>
<keyword evidence="9" id="KW-0275">Fatty acid biosynthesis</keyword>
<keyword evidence="8" id="KW-0443">Lipid metabolism</keyword>
<evidence type="ECO:0000259" key="10">
    <source>
        <dbReference type="PROSITE" id="PS50075"/>
    </source>
</evidence>
<dbReference type="Proteomes" id="UP001344817">
    <property type="component" value="Unassembled WGS sequence"/>
</dbReference>
<evidence type="ECO:0000256" key="4">
    <source>
        <dbReference type="ARBA" id="ARBA00022553"/>
    </source>
</evidence>
<evidence type="ECO:0000256" key="9">
    <source>
        <dbReference type="ARBA" id="ARBA00023160"/>
    </source>
</evidence>
<dbReference type="EMBL" id="JAZDWZ010000006">
    <property type="protein sequence ID" value="MEE3928398.1"/>
    <property type="molecule type" value="Genomic_DNA"/>
</dbReference>
<evidence type="ECO:0000256" key="3">
    <source>
        <dbReference type="ARBA" id="ARBA00022516"/>
    </source>
</evidence>
<proteinExistence type="predicted"/>
<name>A0ABU7MLM8_9BACT</name>
<dbReference type="RefSeq" id="WP_330500810.1">
    <property type="nucleotide sequence ID" value="NZ_JAZDWZ010000006.1"/>
</dbReference>
<keyword evidence="7" id="KW-0249">Electron transport</keyword>
<dbReference type="SUPFAM" id="SSF47336">
    <property type="entry name" value="ACP-like"/>
    <property type="match status" value="1"/>
</dbReference>
<organism evidence="11 12">
    <name type="scientific">Mycoplasmopsis ciconiae</name>
    <dbReference type="NCBI Taxonomy" id="561067"/>
    <lineage>
        <taxon>Bacteria</taxon>
        <taxon>Bacillati</taxon>
        <taxon>Mycoplasmatota</taxon>
        <taxon>Mycoplasmoidales</taxon>
        <taxon>Metamycoplasmataceae</taxon>
        <taxon>Mycoplasmopsis</taxon>
    </lineage>
</organism>
<evidence type="ECO:0000256" key="5">
    <source>
        <dbReference type="ARBA" id="ARBA00022832"/>
    </source>
</evidence>
<dbReference type="PROSITE" id="PS50075">
    <property type="entry name" value="CARRIER"/>
    <property type="match status" value="1"/>
</dbReference>
<dbReference type="InterPro" id="IPR036736">
    <property type="entry name" value="ACP-like_sf"/>
</dbReference>
<evidence type="ECO:0000256" key="6">
    <source>
        <dbReference type="ARBA" id="ARBA00022946"/>
    </source>
</evidence>
<accession>A0ABU7MLM8</accession>
<evidence type="ECO:0000313" key="12">
    <source>
        <dbReference type="Proteomes" id="UP001344817"/>
    </source>
</evidence>
<protein>
    <submittedName>
        <fullName evidence="11">Phosphopantetheine-binding protein</fullName>
    </submittedName>
</protein>
<dbReference type="Gene3D" id="1.10.1200.10">
    <property type="entry name" value="ACP-like"/>
    <property type="match status" value="1"/>
</dbReference>
<keyword evidence="6" id="KW-0809">Transit peptide</keyword>
<keyword evidence="12" id="KW-1185">Reference proteome</keyword>
<keyword evidence="1" id="KW-0813">Transport</keyword>
<sequence length="74" mass="8580">MNIQEVIIKSLETMSKKKVSLDDTLSSLKLDSFDLAELVIEAEEKFNVEIPDEEFNDIKTVKNVVELFEKYIKN</sequence>
<keyword evidence="2" id="KW-0596">Phosphopantetheine</keyword>